<protein>
    <submittedName>
        <fullName evidence="2">Uncharacterized protein</fullName>
    </submittedName>
</protein>
<name>A0A4Z2FDZ1_9TELE</name>
<reference evidence="2 3" key="1">
    <citation type="submission" date="2019-03" db="EMBL/GenBank/DDBJ databases">
        <title>First draft genome of Liparis tanakae, snailfish: a comprehensive survey of snailfish specific genes.</title>
        <authorList>
            <person name="Kim W."/>
            <person name="Song I."/>
            <person name="Jeong J.-H."/>
            <person name="Kim D."/>
            <person name="Kim S."/>
            <person name="Ryu S."/>
            <person name="Song J.Y."/>
            <person name="Lee S.K."/>
        </authorList>
    </citation>
    <scope>NUCLEOTIDE SEQUENCE [LARGE SCALE GENOMIC DNA]</scope>
    <source>
        <tissue evidence="2">Muscle</tissue>
    </source>
</reference>
<sequence length="202" mass="21042">MSRVSRLTASSSCSKTRLVSPQTSVCPSRAVSKMSLYLLICSVTCFFDVTRTLYSRLGSSGSRSSGSRSSGSRSSRLGSSRLGSSGSRSSGSRSSGSRSSGSRSSGSRSSRLGSSRLGSSPGSSPLATASIFTANLYLPLGPLSLTSSPTGGEAQDRAGFTSTWHHVSLRRFISRRARCSAQGMLGAGGIDTCTLQSQWVER</sequence>
<gene>
    <name evidence="2" type="ORF">EYF80_050632</name>
</gene>
<dbReference type="Proteomes" id="UP000314294">
    <property type="component" value="Unassembled WGS sequence"/>
</dbReference>
<evidence type="ECO:0000256" key="1">
    <source>
        <dbReference type="SAM" id="MobiDB-lite"/>
    </source>
</evidence>
<evidence type="ECO:0000313" key="3">
    <source>
        <dbReference type="Proteomes" id="UP000314294"/>
    </source>
</evidence>
<evidence type="ECO:0000313" key="2">
    <source>
        <dbReference type="EMBL" id="TNN39201.1"/>
    </source>
</evidence>
<feature type="region of interest" description="Disordered" evidence="1">
    <location>
        <begin position="57"/>
        <end position="124"/>
    </location>
</feature>
<dbReference type="AlphaFoldDB" id="A0A4Z2FDZ1"/>
<proteinExistence type="predicted"/>
<comment type="caution">
    <text evidence="2">The sequence shown here is derived from an EMBL/GenBank/DDBJ whole genome shotgun (WGS) entry which is preliminary data.</text>
</comment>
<accession>A0A4Z2FDZ1</accession>
<keyword evidence="3" id="KW-1185">Reference proteome</keyword>
<organism evidence="2 3">
    <name type="scientific">Liparis tanakae</name>
    <name type="common">Tanaka's snailfish</name>
    <dbReference type="NCBI Taxonomy" id="230148"/>
    <lineage>
        <taxon>Eukaryota</taxon>
        <taxon>Metazoa</taxon>
        <taxon>Chordata</taxon>
        <taxon>Craniata</taxon>
        <taxon>Vertebrata</taxon>
        <taxon>Euteleostomi</taxon>
        <taxon>Actinopterygii</taxon>
        <taxon>Neopterygii</taxon>
        <taxon>Teleostei</taxon>
        <taxon>Neoteleostei</taxon>
        <taxon>Acanthomorphata</taxon>
        <taxon>Eupercaria</taxon>
        <taxon>Perciformes</taxon>
        <taxon>Cottioidei</taxon>
        <taxon>Cottales</taxon>
        <taxon>Liparidae</taxon>
        <taxon>Liparis</taxon>
    </lineage>
</organism>
<dbReference type="EMBL" id="SRLO01001300">
    <property type="protein sequence ID" value="TNN39201.1"/>
    <property type="molecule type" value="Genomic_DNA"/>
</dbReference>